<name>M1DAQ9_SOLTU</name>
<sequence length="183" mass="20250">MVSRRTAEQVGVPDLTRRLAQLKFKLEPVKLSDLEKQFSTSPTSFGKKPSVAKCTRRLTENTLDHPLYATPETLMHYMVRTNLTEQPQKKTKGITINEGGSNPPKRKRDDLQPGDKGKQKKHIARKVVQSTTQTVPTETSTTAPSRSGIVNSSEATPGTETRDQIDAPDTDAHIQTPTDKETA</sequence>
<dbReference type="AlphaFoldDB" id="M1DAQ9"/>
<feature type="compositionally biased region" description="Low complexity" evidence="1">
    <location>
        <begin position="127"/>
        <end position="145"/>
    </location>
</feature>
<reference evidence="2" key="2">
    <citation type="submission" date="2015-06" db="UniProtKB">
        <authorList>
            <consortium name="EnsemblPlants"/>
        </authorList>
    </citation>
    <scope>IDENTIFICATION</scope>
    <source>
        <strain evidence="2">DM1-3 516 R44</strain>
    </source>
</reference>
<feature type="region of interest" description="Disordered" evidence="1">
    <location>
        <begin position="83"/>
        <end position="183"/>
    </location>
</feature>
<organism evidence="2 3">
    <name type="scientific">Solanum tuberosum</name>
    <name type="common">Potato</name>
    <dbReference type="NCBI Taxonomy" id="4113"/>
    <lineage>
        <taxon>Eukaryota</taxon>
        <taxon>Viridiplantae</taxon>
        <taxon>Streptophyta</taxon>
        <taxon>Embryophyta</taxon>
        <taxon>Tracheophyta</taxon>
        <taxon>Spermatophyta</taxon>
        <taxon>Magnoliopsida</taxon>
        <taxon>eudicotyledons</taxon>
        <taxon>Gunneridae</taxon>
        <taxon>Pentapetalae</taxon>
        <taxon>asterids</taxon>
        <taxon>lamiids</taxon>
        <taxon>Solanales</taxon>
        <taxon>Solanaceae</taxon>
        <taxon>Solanoideae</taxon>
        <taxon>Solaneae</taxon>
        <taxon>Solanum</taxon>
    </lineage>
</organism>
<keyword evidence="3" id="KW-1185">Reference proteome</keyword>
<dbReference type="Proteomes" id="UP000011115">
    <property type="component" value="Unassembled WGS sequence"/>
</dbReference>
<feature type="compositionally biased region" description="Polar residues" evidence="1">
    <location>
        <begin position="148"/>
        <end position="159"/>
    </location>
</feature>
<reference evidence="3" key="1">
    <citation type="journal article" date="2011" name="Nature">
        <title>Genome sequence and analysis of the tuber crop potato.</title>
        <authorList>
            <consortium name="The Potato Genome Sequencing Consortium"/>
        </authorList>
    </citation>
    <scope>NUCLEOTIDE SEQUENCE [LARGE SCALE GENOMIC DNA]</scope>
    <source>
        <strain evidence="3">cv. DM1-3 516 R44</strain>
    </source>
</reference>
<evidence type="ECO:0000256" key="1">
    <source>
        <dbReference type="SAM" id="MobiDB-lite"/>
    </source>
</evidence>
<evidence type="ECO:0000313" key="3">
    <source>
        <dbReference type="Proteomes" id="UP000011115"/>
    </source>
</evidence>
<accession>M1DAQ9</accession>
<dbReference type="Gramene" id="PGSC0003DMT400085987">
    <property type="protein sequence ID" value="PGSC0003DMT400085987"/>
    <property type="gene ID" value="PGSC0003DMG400035558"/>
</dbReference>
<dbReference type="HOGENOM" id="CLU_1734696_0_0_1"/>
<dbReference type="EnsemblPlants" id="PGSC0003DMT400085987">
    <property type="protein sequence ID" value="PGSC0003DMT400085987"/>
    <property type="gene ID" value="PGSC0003DMG400035558"/>
</dbReference>
<dbReference type="InParanoid" id="M1DAQ9"/>
<proteinExistence type="predicted"/>
<dbReference type="PaxDb" id="4113-PGSC0003DMT400085987"/>
<feature type="compositionally biased region" description="Basic and acidic residues" evidence="1">
    <location>
        <begin position="107"/>
        <end position="117"/>
    </location>
</feature>
<protein>
    <submittedName>
        <fullName evidence="2">Uncharacterized protein</fullName>
    </submittedName>
</protein>
<evidence type="ECO:0000313" key="2">
    <source>
        <dbReference type="EnsemblPlants" id="PGSC0003DMT400085987"/>
    </source>
</evidence>